<evidence type="ECO:0000259" key="2">
    <source>
        <dbReference type="Pfam" id="PF18834"/>
    </source>
</evidence>
<feature type="transmembrane region" description="Helical" evidence="1">
    <location>
        <begin position="72"/>
        <end position="91"/>
    </location>
</feature>
<comment type="caution">
    <text evidence="3">The sequence shown here is derived from an EMBL/GenBank/DDBJ whole genome shotgun (WGS) entry which is preliminary data.</text>
</comment>
<keyword evidence="1" id="KW-1133">Transmembrane helix</keyword>
<organism evidence="3 4">
    <name type="scientific">Dyella agri</name>
    <dbReference type="NCBI Taxonomy" id="1926869"/>
    <lineage>
        <taxon>Bacteria</taxon>
        <taxon>Pseudomonadati</taxon>
        <taxon>Pseudomonadota</taxon>
        <taxon>Gammaproteobacteria</taxon>
        <taxon>Lysobacterales</taxon>
        <taxon>Rhodanobacteraceae</taxon>
        <taxon>Dyella</taxon>
    </lineage>
</organism>
<reference evidence="3 4" key="1">
    <citation type="submission" date="2020-10" db="EMBL/GenBank/DDBJ databases">
        <title>Phylogeny of dyella-like bacteria.</title>
        <authorList>
            <person name="Fu J."/>
        </authorList>
    </citation>
    <scope>NUCLEOTIDE SEQUENCE [LARGE SCALE GENOMIC DNA]</scope>
    <source>
        <strain evidence="3 4">DKC-1</strain>
    </source>
</reference>
<keyword evidence="4" id="KW-1185">Reference proteome</keyword>
<dbReference type="Pfam" id="PF18834">
    <property type="entry name" value="LPD22"/>
    <property type="match status" value="1"/>
</dbReference>
<keyword evidence="1" id="KW-0472">Membrane</keyword>
<feature type="transmembrane region" description="Helical" evidence="1">
    <location>
        <begin position="111"/>
        <end position="131"/>
    </location>
</feature>
<feature type="domain" description="Large polyvalent protein associated" evidence="2">
    <location>
        <begin position="198"/>
        <end position="275"/>
    </location>
</feature>
<dbReference type="Proteomes" id="UP001620397">
    <property type="component" value="Unassembled WGS sequence"/>
</dbReference>
<protein>
    <recommendedName>
        <fullName evidence="2">Large polyvalent protein associated domain-containing protein</fullName>
    </recommendedName>
</protein>
<proteinExistence type="predicted"/>
<feature type="transmembrane region" description="Helical" evidence="1">
    <location>
        <begin position="6"/>
        <end position="29"/>
    </location>
</feature>
<sequence>MSTAGVVAAALGSAVGSSLTIFPLTYIAAKRLFDLPPFSGARRIWAAYFGAQVVTTLLVGVPKNDPISDIPVLVIIPALVSLTVLFFYSWARSAKSRVGTSDRINYRRGLLRIWVLLTLGWSVYVLAVGGLQRIRYAWRYQFDYEALRHEAAARYATPAPAPAPTNSAQVAAPAPYTLEDAVRDVTGATSAATLRNNMQFSVNAQPDKEASYKHLGAAVGVPTDTVRAQPDAIKTQAALQQFPADDIASKYPETAKILASLDNTRMLHDDVPNMAATNAPDPAPEPPDWVWLEWLLLLPTVGVAVSVTALTALWHGFRNLLRWVQRGFVG</sequence>
<feature type="transmembrane region" description="Helical" evidence="1">
    <location>
        <begin position="294"/>
        <end position="317"/>
    </location>
</feature>
<name>A0ABW8KLI5_9GAMM</name>
<dbReference type="RefSeq" id="WP_404540720.1">
    <property type="nucleotide sequence ID" value="NZ_JADIKL010000007.1"/>
</dbReference>
<dbReference type="InterPro" id="IPR040738">
    <property type="entry name" value="LPD22"/>
</dbReference>
<dbReference type="EMBL" id="JADIKL010000007">
    <property type="protein sequence ID" value="MFK2931753.1"/>
    <property type="molecule type" value="Genomic_DNA"/>
</dbReference>
<evidence type="ECO:0000256" key="1">
    <source>
        <dbReference type="SAM" id="Phobius"/>
    </source>
</evidence>
<evidence type="ECO:0000313" key="4">
    <source>
        <dbReference type="Proteomes" id="UP001620397"/>
    </source>
</evidence>
<accession>A0ABW8KLI5</accession>
<keyword evidence="1" id="KW-0812">Transmembrane</keyword>
<evidence type="ECO:0000313" key="3">
    <source>
        <dbReference type="EMBL" id="MFK2931753.1"/>
    </source>
</evidence>
<gene>
    <name evidence="3" type="ORF">ISP14_13220</name>
</gene>